<dbReference type="AlphaFoldDB" id="A0A1M6FZH2"/>
<keyword evidence="4 12" id="KW-0813">Transport</keyword>
<dbReference type="NCBIfam" id="TIGR00328">
    <property type="entry name" value="flhB"/>
    <property type="match status" value="1"/>
</dbReference>
<evidence type="ECO:0000256" key="6">
    <source>
        <dbReference type="ARBA" id="ARBA00022692"/>
    </source>
</evidence>
<keyword evidence="14" id="KW-1185">Reference proteome</keyword>
<evidence type="ECO:0000256" key="7">
    <source>
        <dbReference type="ARBA" id="ARBA00022795"/>
    </source>
</evidence>
<keyword evidence="5 12" id="KW-1003">Cell membrane</keyword>
<dbReference type="SUPFAM" id="SSF160544">
    <property type="entry name" value="EscU C-terminal domain-like"/>
    <property type="match status" value="1"/>
</dbReference>
<keyword evidence="13" id="KW-0969">Cilium</keyword>
<dbReference type="PANTHER" id="PTHR30531:SF12">
    <property type="entry name" value="FLAGELLAR BIOSYNTHETIC PROTEIN FLHB"/>
    <property type="match status" value="1"/>
</dbReference>
<protein>
    <recommendedName>
        <fullName evidence="3 12">Flagellar biosynthetic protein FlhB</fullName>
    </recommendedName>
</protein>
<dbReference type="GO" id="GO:0044780">
    <property type="term" value="P:bacterial-type flagellum assembly"/>
    <property type="evidence" value="ECO:0007669"/>
    <property type="project" value="InterPro"/>
</dbReference>
<dbReference type="FunFam" id="3.40.1690.10:FF:000001">
    <property type="entry name" value="Flagellar biosynthetic protein FlhB"/>
    <property type="match status" value="1"/>
</dbReference>
<keyword evidence="11 12" id="KW-1006">Bacterial flagellum protein export</keyword>
<feature type="transmembrane region" description="Helical" evidence="12">
    <location>
        <begin position="119"/>
        <end position="144"/>
    </location>
</feature>
<feature type="transmembrane region" description="Helical" evidence="12">
    <location>
        <begin position="165"/>
        <end position="185"/>
    </location>
</feature>
<sequence length="382" mass="43525">MDLRPFPVCKRTEHRGLTAINLQLFADSSGKTEKATPKKRQDLRKKGQVMQSREVTANFILLIVFLSFRVLGNYLYREMKIVFNFFMSESAAYNLSDPNEIMRVLTFAAIEIAKMAAPFFIIAVVVGILGSYVQIGFLFTLEPIKPKFSNISPLKGLKRLFSARSLFELVKSIAKVIIIAWVAWSSIKAEFLNFTKLMALEMGPIVMYILDSAVGIGIKICLALMAISAVDYFFQWRRYEKDIRMTKQEVKEEYKQLEGNPEVRSKIKQKQREISMRRMLKDVPKADVVITNPTHFAVAIKYEPQKKPAPYVIAKGADFMAQRIKEIARESKVEIVENKPLAQALYHTVDIGEVIPPELYKAVAEVLAFVYNLQGKNPQTAH</sequence>
<comment type="similarity">
    <text evidence="2 12">Belongs to the type III secretion exporter family.</text>
</comment>
<comment type="function">
    <text evidence="12">Required for formation of the rod structure in the basal body of the flagellar apparatus. Together with FliI and FliH, may constitute the export apparatus of flagellin.</text>
</comment>
<dbReference type="PANTHER" id="PTHR30531">
    <property type="entry name" value="FLAGELLAR BIOSYNTHETIC PROTEIN FLHB"/>
    <property type="match status" value="1"/>
</dbReference>
<keyword evidence="7 12" id="KW-1005">Bacterial flagellum biogenesis</keyword>
<name>A0A1M6FZH2_9FIRM</name>
<evidence type="ECO:0000256" key="3">
    <source>
        <dbReference type="ARBA" id="ARBA00021622"/>
    </source>
</evidence>
<evidence type="ECO:0000256" key="9">
    <source>
        <dbReference type="ARBA" id="ARBA00022989"/>
    </source>
</evidence>
<evidence type="ECO:0000256" key="10">
    <source>
        <dbReference type="ARBA" id="ARBA00023136"/>
    </source>
</evidence>
<dbReference type="InterPro" id="IPR029025">
    <property type="entry name" value="T3SS_substrate_exporter_C"/>
</dbReference>
<organism evidence="13 14">
    <name type="scientific">Thermoclostridium caenicola</name>
    <dbReference type="NCBI Taxonomy" id="659425"/>
    <lineage>
        <taxon>Bacteria</taxon>
        <taxon>Bacillati</taxon>
        <taxon>Bacillota</taxon>
        <taxon>Clostridia</taxon>
        <taxon>Eubacteriales</taxon>
        <taxon>Oscillospiraceae</taxon>
        <taxon>Thermoclostridium</taxon>
    </lineage>
</organism>
<dbReference type="Gene3D" id="3.40.1690.10">
    <property type="entry name" value="secretion proteins EscU"/>
    <property type="match status" value="1"/>
</dbReference>
<evidence type="ECO:0000313" key="13">
    <source>
        <dbReference type="EMBL" id="SHJ03076.1"/>
    </source>
</evidence>
<gene>
    <name evidence="12" type="primary">flhB</name>
    <name evidence="13" type="ORF">SAMN05444373_102023</name>
</gene>
<dbReference type="GO" id="GO:0005886">
    <property type="term" value="C:plasma membrane"/>
    <property type="evidence" value="ECO:0007669"/>
    <property type="project" value="UniProtKB-SubCell"/>
</dbReference>
<evidence type="ECO:0000256" key="2">
    <source>
        <dbReference type="ARBA" id="ARBA00010690"/>
    </source>
</evidence>
<dbReference type="GO" id="GO:0009306">
    <property type="term" value="P:protein secretion"/>
    <property type="evidence" value="ECO:0007669"/>
    <property type="project" value="InterPro"/>
</dbReference>
<evidence type="ECO:0000256" key="4">
    <source>
        <dbReference type="ARBA" id="ARBA00022448"/>
    </source>
</evidence>
<keyword evidence="9 12" id="KW-1133">Transmembrane helix</keyword>
<feature type="transmembrane region" description="Helical" evidence="12">
    <location>
        <begin position="55"/>
        <end position="76"/>
    </location>
</feature>
<dbReference type="InterPro" id="IPR006136">
    <property type="entry name" value="FlhB"/>
</dbReference>
<dbReference type="RefSeq" id="WP_243133222.1">
    <property type="nucleotide sequence ID" value="NZ_DAONMB010000008.1"/>
</dbReference>
<evidence type="ECO:0000256" key="1">
    <source>
        <dbReference type="ARBA" id="ARBA00004651"/>
    </source>
</evidence>
<dbReference type="InterPro" id="IPR006135">
    <property type="entry name" value="T3SS_substrate_exporter"/>
</dbReference>
<dbReference type="Proteomes" id="UP000324781">
    <property type="component" value="Unassembled WGS sequence"/>
</dbReference>
<evidence type="ECO:0000313" key="14">
    <source>
        <dbReference type="Proteomes" id="UP000324781"/>
    </source>
</evidence>
<keyword evidence="6 12" id="KW-0812">Transmembrane</keyword>
<evidence type="ECO:0000256" key="5">
    <source>
        <dbReference type="ARBA" id="ARBA00022475"/>
    </source>
</evidence>
<feature type="transmembrane region" description="Helical" evidence="12">
    <location>
        <begin position="205"/>
        <end position="234"/>
    </location>
</feature>
<keyword evidence="10 12" id="KW-0472">Membrane</keyword>
<dbReference type="Pfam" id="PF01312">
    <property type="entry name" value="Bac_export_2"/>
    <property type="match status" value="1"/>
</dbReference>
<keyword evidence="13" id="KW-0966">Cell projection</keyword>
<keyword evidence="13" id="KW-0282">Flagellum</keyword>
<dbReference type="PRINTS" id="PR00950">
    <property type="entry name" value="TYPE3IMSPROT"/>
</dbReference>
<evidence type="ECO:0000256" key="11">
    <source>
        <dbReference type="ARBA" id="ARBA00023225"/>
    </source>
</evidence>
<evidence type="ECO:0000256" key="12">
    <source>
        <dbReference type="RuleBase" id="RU364091"/>
    </source>
</evidence>
<accession>A0A1M6FZH2</accession>
<reference evidence="13 14" key="1">
    <citation type="submission" date="2016-11" db="EMBL/GenBank/DDBJ databases">
        <authorList>
            <person name="Varghese N."/>
            <person name="Submissions S."/>
        </authorList>
    </citation>
    <scope>NUCLEOTIDE SEQUENCE [LARGE SCALE GENOMIC DNA]</scope>
    <source>
        <strain evidence="13 14">DSM 19027</strain>
    </source>
</reference>
<evidence type="ECO:0000256" key="8">
    <source>
        <dbReference type="ARBA" id="ARBA00022927"/>
    </source>
</evidence>
<dbReference type="EMBL" id="FQZP01000020">
    <property type="protein sequence ID" value="SHJ03076.1"/>
    <property type="molecule type" value="Genomic_DNA"/>
</dbReference>
<keyword evidence="8 12" id="KW-0653">Protein transport</keyword>
<proteinExistence type="inferred from homology"/>
<dbReference type="Gene3D" id="6.10.250.2080">
    <property type="match status" value="1"/>
</dbReference>
<comment type="subcellular location">
    <subcellularLocation>
        <location evidence="1">Cell membrane</location>
        <topology evidence="1">Multi-pass membrane protein</topology>
    </subcellularLocation>
</comment>